<dbReference type="AlphaFoldDB" id="R7T600"/>
<evidence type="ECO:0000313" key="4">
    <source>
        <dbReference type="Proteomes" id="UP000014760"/>
    </source>
</evidence>
<dbReference type="EMBL" id="AMQN01015221">
    <property type="status" value="NOT_ANNOTATED_CDS"/>
    <property type="molecule type" value="Genomic_DNA"/>
</dbReference>
<gene>
    <name evidence="2" type="ORF">CAPTEDRAFT_188868</name>
</gene>
<sequence length="192" mass="21990">MADLIWDDSNVEESSRWASAKRTCTAVFTILNLLVSIATISIGAIFVNDCPRQHMIPIYLIVTGCCIFIRTFRCVVGLCIASIYDNPNEVTPQKLPRKALDVFLVVFPLSWLLSGSIWVFSTHKDYQDSDPSQDSFCASALFKYAFRYTLAAYIGMILTVVLYIPGYTIYLCCWEIQRLRRVEMRLEREEDV</sequence>
<keyword evidence="1" id="KW-0472">Membrane</keyword>
<dbReference type="EnsemblMetazoa" id="CapteT188868">
    <property type="protein sequence ID" value="CapteP188868"/>
    <property type="gene ID" value="CapteG188868"/>
</dbReference>
<proteinExistence type="predicted"/>
<dbReference type="InterPro" id="IPR040350">
    <property type="entry name" value="TMEM272"/>
</dbReference>
<reference evidence="2 4" key="2">
    <citation type="journal article" date="2013" name="Nature">
        <title>Insights into bilaterian evolution from three spiralian genomes.</title>
        <authorList>
            <person name="Simakov O."/>
            <person name="Marletaz F."/>
            <person name="Cho S.J."/>
            <person name="Edsinger-Gonzales E."/>
            <person name="Havlak P."/>
            <person name="Hellsten U."/>
            <person name="Kuo D.H."/>
            <person name="Larsson T."/>
            <person name="Lv J."/>
            <person name="Arendt D."/>
            <person name="Savage R."/>
            <person name="Osoegawa K."/>
            <person name="de Jong P."/>
            <person name="Grimwood J."/>
            <person name="Chapman J.A."/>
            <person name="Shapiro H."/>
            <person name="Aerts A."/>
            <person name="Otillar R.P."/>
            <person name="Terry A.Y."/>
            <person name="Boore J.L."/>
            <person name="Grigoriev I.V."/>
            <person name="Lindberg D.R."/>
            <person name="Seaver E.C."/>
            <person name="Weisblat D.A."/>
            <person name="Putnam N.H."/>
            <person name="Rokhsar D.S."/>
        </authorList>
    </citation>
    <scope>NUCLEOTIDE SEQUENCE</scope>
    <source>
        <strain evidence="2 4">I ESC-2004</strain>
    </source>
</reference>
<dbReference type="OrthoDB" id="6157510at2759"/>
<protein>
    <recommendedName>
        <fullName evidence="5">G-protein coupled receptors family 1 profile domain-containing protein</fullName>
    </recommendedName>
</protein>
<dbReference type="OMA" id="LFIMTAT"/>
<reference evidence="4" key="1">
    <citation type="submission" date="2012-12" db="EMBL/GenBank/DDBJ databases">
        <authorList>
            <person name="Hellsten U."/>
            <person name="Grimwood J."/>
            <person name="Chapman J.A."/>
            <person name="Shapiro H."/>
            <person name="Aerts A."/>
            <person name="Otillar R.P."/>
            <person name="Terry A.Y."/>
            <person name="Boore J.L."/>
            <person name="Simakov O."/>
            <person name="Marletaz F."/>
            <person name="Cho S.-J."/>
            <person name="Edsinger-Gonzales E."/>
            <person name="Havlak P."/>
            <person name="Kuo D.-H."/>
            <person name="Larsson T."/>
            <person name="Lv J."/>
            <person name="Arendt D."/>
            <person name="Savage R."/>
            <person name="Osoegawa K."/>
            <person name="de Jong P."/>
            <person name="Lindberg D.R."/>
            <person name="Seaver E.C."/>
            <person name="Weisblat D.A."/>
            <person name="Putnam N.H."/>
            <person name="Grigoriev I.V."/>
            <person name="Rokhsar D.S."/>
        </authorList>
    </citation>
    <scope>NUCLEOTIDE SEQUENCE</scope>
    <source>
        <strain evidence="4">I ESC-2004</strain>
    </source>
</reference>
<evidence type="ECO:0008006" key="5">
    <source>
        <dbReference type="Google" id="ProtNLM"/>
    </source>
</evidence>
<accession>R7T600</accession>
<dbReference type="PANTHER" id="PTHR33444:SF2">
    <property type="entry name" value="MARVEL DOMAIN-CONTAINING PROTEIN"/>
    <property type="match status" value="1"/>
</dbReference>
<name>R7T600_CAPTE</name>
<dbReference type="EMBL" id="KB311722">
    <property type="protein sequence ID" value="ELT88750.1"/>
    <property type="molecule type" value="Genomic_DNA"/>
</dbReference>
<keyword evidence="4" id="KW-1185">Reference proteome</keyword>
<dbReference type="Proteomes" id="UP000014760">
    <property type="component" value="Unassembled WGS sequence"/>
</dbReference>
<dbReference type="STRING" id="283909.R7T600"/>
<dbReference type="PANTHER" id="PTHR33444">
    <property type="entry name" value="SI:DKEY-19B23.12-RELATED"/>
    <property type="match status" value="1"/>
</dbReference>
<feature type="transmembrane region" description="Helical" evidence="1">
    <location>
        <begin position="24"/>
        <end position="46"/>
    </location>
</feature>
<evidence type="ECO:0000313" key="3">
    <source>
        <dbReference type="EnsemblMetazoa" id="CapteP188868"/>
    </source>
</evidence>
<feature type="transmembrane region" description="Helical" evidence="1">
    <location>
        <begin position="102"/>
        <end position="121"/>
    </location>
</feature>
<organism evidence="2">
    <name type="scientific">Capitella teleta</name>
    <name type="common">Polychaete worm</name>
    <dbReference type="NCBI Taxonomy" id="283909"/>
    <lineage>
        <taxon>Eukaryota</taxon>
        <taxon>Metazoa</taxon>
        <taxon>Spiralia</taxon>
        <taxon>Lophotrochozoa</taxon>
        <taxon>Annelida</taxon>
        <taxon>Polychaeta</taxon>
        <taxon>Sedentaria</taxon>
        <taxon>Scolecida</taxon>
        <taxon>Capitellidae</taxon>
        <taxon>Capitella</taxon>
    </lineage>
</organism>
<keyword evidence="1" id="KW-0812">Transmembrane</keyword>
<reference evidence="3" key="3">
    <citation type="submission" date="2015-06" db="UniProtKB">
        <authorList>
            <consortium name="EnsemblMetazoa"/>
        </authorList>
    </citation>
    <scope>IDENTIFICATION</scope>
</reference>
<evidence type="ECO:0000313" key="2">
    <source>
        <dbReference type="EMBL" id="ELT88750.1"/>
    </source>
</evidence>
<keyword evidence="1" id="KW-1133">Transmembrane helix</keyword>
<feature type="transmembrane region" description="Helical" evidence="1">
    <location>
        <begin position="58"/>
        <end position="81"/>
    </location>
</feature>
<evidence type="ECO:0000256" key="1">
    <source>
        <dbReference type="SAM" id="Phobius"/>
    </source>
</evidence>
<feature type="transmembrane region" description="Helical" evidence="1">
    <location>
        <begin position="150"/>
        <end position="174"/>
    </location>
</feature>
<dbReference type="HOGENOM" id="CLU_073412_1_0_1"/>